<accession>A0A5C3Q4C3</accession>
<dbReference type="InterPro" id="IPR007219">
    <property type="entry name" value="XnlR_reg_dom"/>
</dbReference>
<dbReference type="GO" id="GO:0008270">
    <property type="term" value="F:zinc ion binding"/>
    <property type="evidence" value="ECO:0007669"/>
    <property type="project" value="InterPro"/>
</dbReference>
<evidence type="ECO:0000256" key="4">
    <source>
        <dbReference type="ARBA" id="ARBA00023242"/>
    </source>
</evidence>
<keyword evidence="7" id="KW-1185">Reference proteome</keyword>
<protein>
    <submittedName>
        <fullName evidence="6">Fungal-specific transcription factor domain-containing protein</fullName>
    </submittedName>
</protein>
<dbReference type="InterPro" id="IPR050987">
    <property type="entry name" value="AtrR-like"/>
</dbReference>
<keyword evidence="2" id="KW-0479">Metal-binding</keyword>
<keyword evidence="3" id="KW-0238">DNA-binding</keyword>
<dbReference type="OrthoDB" id="4456959at2759"/>
<gene>
    <name evidence="6" type="ORF">BDV98DRAFT_597418</name>
</gene>
<sequence length="435" mass="49633">MLLVQEVLGLQPHPDPQNPSIPHVSFATSAIADGWVPVGSLVQQVPLYEFPEDDLMRSLIDLYFEHYHLFLPLLHQPSFEDQVANKLHHRDTGFACVLLLVCAHALRYSHDLRVLSPQTHLLQSGGWKCFNQAHATPQHILDPVTLYEPQFNLLSADFLRCSSIPSTGWTVLAAAIRKAQDIGAHRKDTFKHKLRVQQELWKRMWWGLAVVERTASAANGRSCVTGPAEIDVDLPTECEDEYWDHPDPALNWKRPEGVPASVAFYNCLIRLTGILDHAMSLLLNHWVDSIPKHLKWDARPTKPTWKRQSLTLPSLTFDFHSLAICTNAARACVHLIDLSDRDEDCNAIGYEMQWSLFTATVVLVLNVWSGRKAGIPLSFSEDLRDVWKSLQFYQRLEERLVTYTIIRMDRWGEYISSVNEIQMLNTLDQLNFGAD</sequence>
<feature type="domain" description="Xylanolytic transcriptional activator regulatory" evidence="5">
    <location>
        <begin position="168"/>
        <end position="241"/>
    </location>
</feature>
<dbReference type="GO" id="GO:0003677">
    <property type="term" value="F:DNA binding"/>
    <property type="evidence" value="ECO:0007669"/>
    <property type="project" value="UniProtKB-KW"/>
</dbReference>
<comment type="subcellular location">
    <subcellularLocation>
        <location evidence="1">Nucleus</location>
    </subcellularLocation>
</comment>
<evidence type="ECO:0000259" key="5">
    <source>
        <dbReference type="SMART" id="SM00906"/>
    </source>
</evidence>
<dbReference type="GO" id="GO:0003700">
    <property type="term" value="F:DNA-binding transcription factor activity"/>
    <property type="evidence" value="ECO:0007669"/>
    <property type="project" value="InterPro"/>
</dbReference>
<dbReference type="GO" id="GO:0006351">
    <property type="term" value="P:DNA-templated transcription"/>
    <property type="evidence" value="ECO:0007669"/>
    <property type="project" value="InterPro"/>
</dbReference>
<dbReference type="Pfam" id="PF04082">
    <property type="entry name" value="Fungal_trans"/>
    <property type="match status" value="1"/>
</dbReference>
<evidence type="ECO:0000256" key="2">
    <source>
        <dbReference type="ARBA" id="ARBA00022723"/>
    </source>
</evidence>
<reference evidence="6 7" key="1">
    <citation type="journal article" date="2019" name="Nat. Ecol. Evol.">
        <title>Megaphylogeny resolves global patterns of mushroom evolution.</title>
        <authorList>
            <person name="Varga T."/>
            <person name="Krizsan K."/>
            <person name="Foldi C."/>
            <person name="Dima B."/>
            <person name="Sanchez-Garcia M."/>
            <person name="Sanchez-Ramirez S."/>
            <person name="Szollosi G.J."/>
            <person name="Szarkandi J.G."/>
            <person name="Papp V."/>
            <person name="Albert L."/>
            <person name="Andreopoulos W."/>
            <person name="Angelini C."/>
            <person name="Antonin V."/>
            <person name="Barry K.W."/>
            <person name="Bougher N.L."/>
            <person name="Buchanan P."/>
            <person name="Buyck B."/>
            <person name="Bense V."/>
            <person name="Catcheside P."/>
            <person name="Chovatia M."/>
            <person name="Cooper J."/>
            <person name="Damon W."/>
            <person name="Desjardin D."/>
            <person name="Finy P."/>
            <person name="Geml J."/>
            <person name="Haridas S."/>
            <person name="Hughes K."/>
            <person name="Justo A."/>
            <person name="Karasinski D."/>
            <person name="Kautmanova I."/>
            <person name="Kiss B."/>
            <person name="Kocsube S."/>
            <person name="Kotiranta H."/>
            <person name="LaButti K.M."/>
            <person name="Lechner B.E."/>
            <person name="Liimatainen K."/>
            <person name="Lipzen A."/>
            <person name="Lukacs Z."/>
            <person name="Mihaltcheva S."/>
            <person name="Morgado L.N."/>
            <person name="Niskanen T."/>
            <person name="Noordeloos M.E."/>
            <person name="Ohm R.A."/>
            <person name="Ortiz-Santana B."/>
            <person name="Ovrebo C."/>
            <person name="Racz N."/>
            <person name="Riley R."/>
            <person name="Savchenko A."/>
            <person name="Shiryaev A."/>
            <person name="Soop K."/>
            <person name="Spirin V."/>
            <person name="Szebenyi C."/>
            <person name="Tomsovsky M."/>
            <person name="Tulloss R.E."/>
            <person name="Uehling J."/>
            <person name="Grigoriev I.V."/>
            <person name="Vagvolgyi C."/>
            <person name="Papp T."/>
            <person name="Martin F.M."/>
            <person name="Miettinen O."/>
            <person name="Hibbett D.S."/>
            <person name="Nagy L.G."/>
        </authorList>
    </citation>
    <scope>NUCLEOTIDE SEQUENCE [LARGE SCALE GENOMIC DNA]</scope>
    <source>
        <strain evidence="6 7">CBS 309.79</strain>
    </source>
</reference>
<evidence type="ECO:0000256" key="1">
    <source>
        <dbReference type="ARBA" id="ARBA00004123"/>
    </source>
</evidence>
<evidence type="ECO:0000313" key="7">
    <source>
        <dbReference type="Proteomes" id="UP000305067"/>
    </source>
</evidence>
<evidence type="ECO:0000256" key="3">
    <source>
        <dbReference type="ARBA" id="ARBA00023125"/>
    </source>
</evidence>
<dbReference type="PANTHER" id="PTHR46910:SF3">
    <property type="entry name" value="HALOTOLERANCE PROTEIN 9-RELATED"/>
    <property type="match status" value="1"/>
</dbReference>
<dbReference type="AlphaFoldDB" id="A0A5C3Q4C3"/>
<name>A0A5C3Q4C3_9AGAR</name>
<dbReference type="STRING" id="1884261.A0A5C3Q4C3"/>
<dbReference type="CDD" id="cd12148">
    <property type="entry name" value="fungal_TF_MHR"/>
    <property type="match status" value="1"/>
</dbReference>
<evidence type="ECO:0000313" key="6">
    <source>
        <dbReference type="EMBL" id="TFK96641.1"/>
    </source>
</evidence>
<organism evidence="6 7">
    <name type="scientific">Pterulicium gracile</name>
    <dbReference type="NCBI Taxonomy" id="1884261"/>
    <lineage>
        <taxon>Eukaryota</taxon>
        <taxon>Fungi</taxon>
        <taxon>Dikarya</taxon>
        <taxon>Basidiomycota</taxon>
        <taxon>Agaricomycotina</taxon>
        <taxon>Agaricomycetes</taxon>
        <taxon>Agaricomycetidae</taxon>
        <taxon>Agaricales</taxon>
        <taxon>Pleurotineae</taxon>
        <taxon>Pterulaceae</taxon>
        <taxon>Pterulicium</taxon>
    </lineage>
</organism>
<dbReference type="EMBL" id="ML178857">
    <property type="protein sequence ID" value="TFK96641.1"/>
    <property type="molecule type" value="Genomic_DNA"/>
</dbReference>
<keyword evidence="4" id="KW-0539">Nucleus</keyword>
<dbReference type="PANTHER" id="PTHR46910">
    <property type="entry name" value="TRANSCRIPTION FACTOR PDR1"/>
    <property type="match status" value="1"/>
</dbReference>
<dbReference type="Proteomes" id="UP000305067">
    <property type="component" value="Unassembled WGS sequence"/>
</dbReference>
<dbReference type="SMART" id="SM00906">
    <property type="entry name" value="Fungal_trans"/>
    <property type="match status" value="1"/>
</dbReference>
<proteinExistence type="predicted"/>
<dbReference type="GO" id="GO:0005634">
    <property type="term" value="C:nucleus"/>
    <property type="evidence" value="ECO:0007669"/>
    <property type="project" value="UniProtKB-SubCell"/>
</dbReference>